<protein>
    <recommendedName>
        <fullName evidence="6">Peptidase M10 metallopeptidase domain-containing protein</fullName>
    </recommendedName>
</protein>
<proteinExistence type="predicted"/>
<name>A0A0D5C2T1_9ARCH</name>
<evidence type="ECO:0000259" key="6">
    <source>
        <dbReference type="Pfam" id="PF00413"/>
    </source>
</evidence>
<dbReference type="Pfam" id="PF00413">
    <property type="entry name" value="Peptidase_M10"/>
    <property type="match status" value="1"/>
</dbReference>
<dbReference type="KEGG" id="nin:NADRNF5_1155"/>
<dbReference type="Gene3D" id="3.40.390.10">
    <property type="entry name" value="Collagenase (Catalytic Domain)"/>
    <property type="match status" value="1"/>
</dbReference>
<dbReference type="GO" id="GO:0004222">
    <property type="term" value="F:metalloendopeptidase activity"/>
    <property type="evidence" value="ECO:0007669"/>
    <property type="project" value="InterPro"/>
</dbReference>
<keyword evidence="2" id="KW-0479">Metal-binding</keyword>
<sequence>MVIFVIIGIIGYAWHSDMLPFGTEKNSVKLTPSVENIQQISNVLLSQEEQIIYYSYESVPEIPDKEIPLNALDKAIATWESNNPQLKFVLSENSNIEIKWQEYSSPTHTGLATCNSVLFGMLSHCVLNISVGSVDCNDNFIQNDENMVANILMHEIGHALKLGHTDETGHLMYSFESPQESFDDMGYTIPQRFDELYIGQEFLLEDQKQMKAEIESLEKKLSGEKLLYDKLLKEYQHYENKSLSSDEYRDATVLFENLKDKTEQINQIIHKQNILIDKVNAIVNQLGCNPNFEILE</sequence>
<keyword evidence="3" id="KW-0378">Hydrolase</keyword>
<gene>
    <name evidence="7" type="ORF">NADRNF5_1155</name>
</gene>
<dbReference type="InterPro" id="IPR001818">
    <property type="entry name" value="Pept_M10_metallopeptidase"/>
</dbReference>
<dbReference type="SUPFAM" id="SSF55486">
    <property type="entry name" value="Metalloproteases ('zincins'), catalytic domain"/>
    <property type="match status" value="1"/>
</dbReference>
<accession>A0A0D5C2T1</accession>
<keyword evidence="8" id="KW-1185">Reference proteome</keyword>
<keyword evidence="4" id="KW-0862">Zinc</keyword>
<dbReference type="Proteomes" id="UP000032408">
    <property type="component" value="Chromosome"/>
</dbReference>
<dbReference type="EMBL" id="CP011070">
    <property type="protein sequence ID" value="AJW70843.1"/>
    <property type="molecule type" value="Genomic_DNA"/>
</dbReference>
<feature type="domain" description="Peptidase M10 metallopeptidase" evidence="6">
    <location>
        <begin position="53"/>
        <end position="177"/>
    </location>
</feature>
<dbReference type="RefSeq" id="WP_237089205.1">
    <property type="nucleotide sequence ID" value="NZ_CP011070.1"/>
</dbReference>
<dbReference type="GO" id="GO:0008270">
    <property type="term" value="F:zinc ion binding"/>
    <property type="evidence" value="ECO:0007669"/>
    <property type="project" value="InterPro"/>
</dbReference>
<evidence type="ECO:0000256" key="5">
    <source>
        <dbReference type="SAM" id="Coils"/>
    </source>
</evidence>
<dbReference type="InterPro" id="IPR024079">
    <property type="entry name" value="MetalloPept_cat_dom_sf"/>
</dbReference>
<dbReference type="GeneID" id="24820356"/>
<keyword evidence="5" id="KW-0175">Coiled coil</keyword>
<evidence type="ECO:0000256" key="3">
    <source>
        <dbReference type="ARBA" id="ARBA00022801"/>
    </source>
</evidence>
<evidence type="ECO:0000256" key="2">
    <source>
        <dbReference type="ARBA" id="ARBA00022723"/>
    </source>
</evidence>
<dbReference type="GO" id="GO:0031012">
    <property type="term" value="C:extracellular matrix"/>
    <property type="evidence" value="ECO:0007669"/>
    <property type="project" value="InterPro"/>
</dbReference>
<dbReference type="AlphaFoldDB" id="A0A0D5C2T1"/>
<evidence type="ECO:0000256" key="4">
    <source>
        <dbReference type="ARBA" id="ARBA00022833"/>
    </source>
</evidence>
<keyword evidence="1" id="KW-0645">Protease</keyword>
<evidence type="ECO:0000313" key="8">
    <source>
        <dbReference type="Proteomes" id="UP000032408"/>
    </source>
</evidence>
<organism evidence="7 8">
    <name type="scientific">Nitrosopumilus adriaticus</name>
    <dbReference type="NCBI Taxonomy" id="1580092"/>
    <lineage>
        <taxon>Archaea</taxon>
        <taxon>Nitrososphaerota</taxon>
        <taxon>Nitrososphaeria</taxon>
        <taxon>Nitrosopumilales</taxon>
        <taxon>Nitrosopumilaceae</taxon>
        <taxon>Nitrosopumilus</taxon>
    </lineage>
</organism>
<evidence type="ECO:0000313" key="7">
    <source>
        <dbReference type="EMBL" id="AJW70843.1"/>
    </source>
</evidence>
<dbReference type="GO" id="GO:0006508">
    <property type="term" value="P:proteolysis"/>
    <property type="evidence" value="ECO:0007669"/>
    <property type="project" value="UniProtKB-KW"/>
</dbReference>
<feature type="coiled-coil region" evidence="5">
    <location>
        <begin position="200"/>
        <end position="234"/>
    </location>
</feature>
<dbReference type="HOGENOM" id="CLU_926228_0_0_2"/>
<reference evidence="7 8" key="2">
    <citation type="journal article" date="2016" name="ISME J.">
        <title>Physiological and genomic characterization of two novel marine thaumarchaeal strains indicates niche differentiation.</title>
        <authorList>
            <person name="Bayer B."/>
            <person name="Vojvoda J."/>
            <person name="Offre P."/>
            <person name="Alves R.J."/>
            <person name="Elisabeth N.H."/>
            <person name="Garcia J.A."/>
            <person name="Volland J.M."/>
            <person name="Srivastava A."/>
            <person name="Schleper C."/>
            <person name="Herndl G.J."/>
        </authorList>
    </citation>
    <scope>NUCLEOTIDE SEQUENCE [LARGE SCALE GENOMIC DNA]</scope>
    <source>
        <strain evidence="7 8">NF5</strain>
    </source>
</reference>
<reference evidence="8" key="1">
    <citation type="submission" date="2015-03" db="EMBL/GenBank/DDBJ databases">
        <title>Characterization of two novel Thaumarchaeota isolated from the Northern Adriatic Sea.</title>
        <authorList>
            <person name="Bayer B."/>
            <person name="Vojvoda J."/>
            <person name="Offre P."/>
            <person name="Srivastava A."/>
            <person name="Elisabeth N."/>
            <person name="Garcia J.A.L."/>
            <person name="Schleper C."/>
            <person name="Herndl G.J."/>
        </authorList>
    </citation>
    <scope>NUCLEOTIDE SEQUENCE [LARGE SCALE GENOMIC DNA]</scope>
    <source>
        <strain evidence="8">NF5</strain>
    </source>
</reference>
<evidence type="ECO:0000256" key="1">
    <source>
        <dbReference type="ARBA" id="ARBA00022670"/>
    </source>
</evidence>